<keyword evidence="2" id="KW-1185">Reference proteome</keyword>
<dbReference type="AlphaFoldDB" id="A0A9W6TQC1"/>
<accession>A0A9W6TQC1</accession>
<dbReference type="EMBL" id="BSXT01000090">
    <property type="protein sequence ID" value="GMF17262.1"/>
    <property type="molecule type" value="Genomic_DNA"/>
</dbReference>
<dbReference type="Proteomes" id="UP001165121">
    <property type="component" value="Unassembled WGS sequence"/>
</dbReference>
<gene>
    <name evidence="1" type="ORF">Pfra01_000114100</name>
</gene>
<organism evidence="1 2">
    <name type="scientific">Phytophthora fragariaefolia</name>
    <dbReference type="NCBI Taxonomy" id="1490495"/>
    <lineage>
        <taxon>Eukaryota</taxon>
        <taxon>Sar</taxon>
        <taxon>Stramenopiles</taxon>
        <taxon>Oomycota</taxon>
        <taxon>Peronosporomycetes</taxon>
        <taxon>Peronosporales</taxon>
        <taxon>Peronosporaceae</taxon>
        <taxon>Phytophthora</taxon>
    </lineage>
</organism>
<evidence type="ECO:0000313" key="1">
    <source>
        <dbReference type="EMBL" id="GMF17262.1"/>
    </source>
</evidence>
<protein>
    <submittedName>
        <fullName evidence="1">Unnamed protein product</fullName>
    </submittedName>
</protein>
<evidence type="ECO:0000313" key="2">
    <source>
        <dbReference type="Proteomes" id="UP001165121"/>
    </source>
</evidence>
<proteinExistence type="predicted"/>
<dbReference type="OrthoDB" id="125997at2759"/>
<comment type="caution">
    <text evidence="1">The sequence shown here is derived from an EMBL/GenBank/DDBJ whole genome shotgun (WGS) entry which is preliminary data.</text>
</comment>
<name>A0A9W6TQC1_9STRA</name>
<reference evidence="1" key="1">
    <citation type="submission" date="2023-04" db="EMBL/GenBank/DDBJ databases">
        <title>Phytophthora fragariaefolia NBRC 109709.</title>
        <authorList>
            <person name="Ichikawa N."/>
            <person name="Sato H."/>
            <person name="Tonouchi N."/>
        </authorList>
    </citation>
    <scope>NUCLEOTIDE SEQUENCE</scope>
    <source>
        <strain evidence="1">NBRC 109709</strain>
    </source>
</reference>
<sequence length="388" mass="44323">MMRYRVYHCAASTCNSDQESCPYWLKVLGCESGLSIFYTVGHHRSSIPSPRRTASTLYMKEEIEHLMDRGYTPVQIRNSLIDIFSLTELTLHPLVTIQNHVYYHRRTYLKNTDLVDDMVSLVTQHQYSTTLSENEAFAFGFSRDSGGRPVIGEGTDDDPCMIAVSTKPMMRDADRPSDSYVFHMDITFKPNKVEYPVFVCGISDKARHFHPIALFITSQRTSVQYEHALLHISAMFKKVVVRSLHTKCSWLMPRIHNTMGMTSLFDAKIHPILCVFFHVMQKVRTRIAGFSKHAKHLVFRHIYEMHYSSNFAEFLLLKTKALTVWVNFRNLANFQFILCHNGSSQDTGSGSVIILRAGSQKPIILANSSTKSSKNVGPRMYAQSCVGW</sequence>